<evidence type="ECO:0000256" key="5">
    <source>
        <dbReference type="ARBA" id="ARBA00022692"/>
    </source>
</evidence>
<dbReference type="AlphaFoldDB" id="A0A8J7SPV6"/>
<evidence type="ECO:0000256" key="3">
    <source>
        <dbReference type="ARBA" id="ARBA00022475"/>
    </source>
</evidence>
<feature type="transmembrane region" description="Helical" evidence="9">
    <location>
        <begin position="87"/>
        <end position="109"/>
    </location>
</feature>
<protein>
    <recommendedName>
        <fullName evidence="9">TRAP transporter small permease protein</fullName>
    </recommendedName>
</protein>
<organism evidence="11 12">
    <name type="scientific">Marivibrio halodurans</name>
    <dbReference type="NCBI Taxonomy" id="2039722"/>
    <lineage>
        <taxon>Bacteria</taxon>
        <taxon>Pseudomonadati</taxon>
        <taxon>Pseudomonadota</taxon>
        <taxon>Alphaproteobacteria</taxon>
        <taxon>Rhodospirillales</taxon>
        <taxon>Rhodospirillaceae</taxon>
        <taxon>Marivibrio</taxon>
    </lineage>
</organism>
<comment type="caution">
    <text evidence="9">Lacks conserved residue(s) required for the propagation of feature annotation.</text>
</comment>
<evidence type="ECO:0000256" key="6">
    <source>
        <dbReference type="ARBA" id="ARBA00022989"/>
    </source>
</evidence>
<feature type="transmembrane region" description="Helical" evidence="9">
    <location>
        <begin position="131"/>
        <end position="149"/>
    </location>
</feature>
<evidence type="ECO:0000256" key="4">
    <source>
        <dbReference type="ARBA" id="ARBA00022519"/>
    </source>
</evidence>
<comment type="subcellular location">
    <subcellularLocation>
        <location evidence="1 9">Cell inner membrane</location>
        <topology evidence="1 9">Multi-pass membrane protein</topology>
    </subcellularLocation>
</comment>
<evidence type="ECO:0000256" key="9">
    <source>
        <dbReference type="RuleBase" id="RU369079"/>
    </source>
</evidence>
<keyword evidence="12" id="KW-1185">Reference proteome</keyword>
<feature type="domain" description="Tripartite ATP-independent periplasmic transporters DctQ component" evidence="10">
    <location>
        <begin position="25"/>
        <end position="151"/>
    </location>
</feature>
<evidence type="ECO:0000259" key="10">
    <source>
        <dbReference type="Pfam" id="PF04290"/>
    </source>
</evidence>
<comment type="function">
    <text evidence="9">Part of the tripartite ATP-independent periplasmic (TRAP) transport system.</text>
</comment>
<evidence type="ECO:0000313" key="12">
    <source>
        <dbReference type="Proteomes" id="UP000672602"/>
    </source>
</evidence>
<sequence length="165" mass="18139">MVFWKVWDRVLDALVAFSAALVGLMVVGVCADVTLRNLELGGLPWVFDFVEYGILGVTTGMAAYVLKLGRHVEVDLVLMFMPEPVVRVMRTLAMLIVMGASAALCWYAARAAVQAFEQGSMIFRYVLVPEWIPFASVSVMFGTLAIEALRRCFVAGRKPGPNTAF</sequence>
<reference evidence="11" key="1">
    <citation type="submission" date="2021-04" db="EMBL/GenBank/DDBJ databases">
        <authorList>
            <person name="Zhang D.-C."/>
        </authorList>
    </citation>
    <scope>NUCLEOTIDE SEQUENCE</scope>
    <source>
        <strain evidence="11">CGMCC 1.15697</strain>
    </source>
</reference>
<accession>A0A8J7SPV6</accession>
<comment type="subunit">
    <text evidence="9">The complex comprises the extracytoplasmic solute receptor protein and the two transmembrane proteins.</text>
</comment>
<dbReference type="GO" id="GO:0022857">
    <property type="term" value="F:transmembrane transporter activity"/>
    <property type="evidence" value="ECO:0007669"/>
    <property type="project" value="UniProtKB-UniRule"/>
</dbReference>
<dbReference type="RefSeq" id="WP_210683182.1">
    <property type="nucleotide sequence ID" value="NZ_JAGMWN010000009.1"/>
</dbReference>
<dbReference type="Pfam" id="PF04290">
    <property type="entry name" value="DctQ"/>
    <property type="match status" value="1"/>
</dbReference>
<dbReference type="Proteomes" id="UP000672602">
    <property type="component" value="Unassembled WGS sequence"/>
</dbReference>
<dbReference type="GO" id="GO:0015740">
    <property type="term" value="P:C4-dicarboxylate transport"/>
    <property type="evidence" value="ECO:0007669"/>
    <property type="project" value="TreeGrafter"/>
</dbReference>
<keyword evidence="5 9" id="KW-0812">Transmembrane</keyword>
<evidence type="ECO:0000256" key="2">
    <source>
        <dbReference type="ARBA" id="ARBA00022448"/>
    </source>
</evidence>
<evidence type="ECO:0000256" key="8">
    <source>
        <dbReference type="ARBA" id="ARBA00038436"/>
    </source>
</evidence>
<name>A0A8J7SPV6_9PROT</name>
<evidence type="ECO:0000313" key="11">
    <source>
        <dbReference type="EMBL" id="MBP5858591.1"/>
    </source>
</evidence>
<keyword evidence="7 9" id="KW-0472">Membrane</keyword>
<dbReference type="GO" id="GO:0005886">
    <property type="term" value="C:plasma membrane"/>
    <property type="evidence" value="ECO:0007669"/>
    <property type="project" value="UniProtKB-SubCell"/>
</dbReference>
<comment type="similarity">
    <text evidence="8 9">Belongs to the TRAP transporter small permease family.</text>
</comment>
<dbReference type="PANTHER" id="PTHR35011">
    <property type="entry name" value="2,3-DIKETO-L-GULONATE TRAP TRANSPORTER SMALL PERMEASE PROTEIN YIAM"/>
    <property type="match status" value="1"/>
</dbReference>
<comment type="caution">
    <text evidence="11">The sequence shown here is derived from an EMBL/GenBank/DDBJ whole genome shotgun (WGS) entry which is preliminary data.</text>
</comment>
<keyword evidence="3" id="KW-1003">Cell membrane</keyword>
<dbReference type="PANTHER" id="PTHR35011:SF10">
    <property type="entry name" value="TRAP TRANSPORTER SMALL PERMEASE PROTEIN"/>
    <property type="match status" value="1"/>
</dbReference>
<evidence type="ECO:0000256" key="1">
    <source>
        <dbReference type="ARBA" id="ARBA00004429"/>
    </source>
</evidence>
<keyword evidence="4 9" id="KW-0997">Cell inner membrane</keyword>
<gene>
    <name evidence="11" type="ORF">KAJ83_16340</name>
</gene>
<evidence type="ECO:0000256" key="7">
    <source>
        <dbReference type="ARBA" id="ARBA00023136"/>
    </source>
</evidence>
<dbReference type="EMBL" id="JAGMWN010000009">
    <property type="protein sequence ID" value="MBP5858591.1"/>
    <property type="molecule type" value="Genomic_DNA"/>
</dbReference>
<keyword evidence="6 9" id="KW-1133">Transmembrane helix</keyword>
<dbReference type="InterPro" id="IPR007387">
    <property type="entry name" value="TRAP_DctQ"/>
</dbReference>
<feature type="transmembrane region" description="Helical" evidence="9">
    <location>
        <begin position="47"/>
        <end position="66"/>
    </location>
</feature>
<dbReference type="InterPro" id="IPR055348">
    <property type="entry name" value="DctQ"/>
</dbReference>
<proteinExistence type="inferred from homology"/>
<keyword evidence="2 9" id="KW-0813">Transport</keyword>